<reference evidence="6 7" key="1">
    <citation type="journal article" date="2009" name="PLoS ONE">
        <title>Methylobacterium genome sequences: a reference blueprint to investigate microbial metabolism of C1 compounds from natural and industrial sources.</title>
        <authorList>
            <person name="Vuilleumier S."/>
            <person name="Chistoserdova L."/>
            <person name="Lee M.-C."/>
            <person name="Bringel F."/>
            <person name="Lajus A."/>
            <person name="Zhou Y."/>
            <person name="Gourion B."/>
            <person name="Barbe V."/>
            <person name="Chang J."/>
            <person name="Cruveiller S."/>
            <person name="Dossat C."/>
            <person name="Gillett W."/>
            <person name="Gruffaz C."/>
            <person name="Haugen E."/>
            <person name="Hourcade E."/>
            <person name="Levy R."/>
            <person name="Mangenot S."/>
            <person name="Muller E."/>
            <person name="Nadalig T."/>
            <person name="Pagni M."/>
            <person name="Penny C."/>
            <person name="Peyraud R."/>
            <person name="Robinson D.G."/>
            <person name="Roche D."/>
            <person name="Rouy Z."/>
            <person name="Saenampechek C."/>
            <person name="Salvignol G."/>
            <person name="Vallenet D."/>
            <person name="Wu Z."/>
            <person name="Marx C.J."/>
            <person name="Vorholt J.A."/>
            <person name="Olson M.V."/>
            <person name="Kaul R."/>
            <person name="Weissenbach J."/>
            <person name="Medigue C."/>
            <person name="Lidstrom M.E."/>
        </authorList>
    </citation>
    <scope>NUCLEOTIDE SEQUENCE [LARGE SCALE GENOMIC DNA]</scope>
    <source>
        <strain evidence="7">ATCC 14718 / DSM 1338 / JCM 2805 / NCIMB 9133 / AM1</strain>
    </source>
</reference>
<proteinExistence type="predicted"/>
<dbReference type="GO" id="GO:0005524">
    <property type="term" value="F:ATP binding"/>
    <property type="evidence" value="ECO:0007669"/>
    <property type="project" value="UniProtKB-KW"/>
</dbReference>
<accession>C5B4V4</accession>
<dbReference type="HOGENOM" id="CLU_2369589_0_0_5"/>
<dbReference type="Pfam" id="PF19303">
    <property type="entry name" value="Anticodon_3"/>
    <property type="match status" value="1"/>
</dbReference>
<keyword evidence="2" id="KW-0547">Nucleotide-binding</keyword>
<keyword evidence="7" id="KW-1185">Reference proteome</keyword>
<evidence type="ECO:0000256" key="1">
    <source>
        <dbReference type="ARBA" id="ARBA00022598"/>
    </source>
</evidence>
<dbReference type="EMBL" id="CP001511">
    <property type="protein sequence ID" value="ACS43486.1"/>
    <property type="molecule type" value="Genomic_DNA"/>
</dbReference>
<dbReference type="InterPro" id="IPR009080">
    <property type="entry name" value="tRNAsynth_Ia_anticodon-bd"/>
</dbReference>
<evidence type="ECO:0000259" key="5">
    <source>
        <dbReference type="Pfam" id="PF19303"/>
    </source>
</evidence>
<evidence type="ECO:0000313" key="6">
    <source>
        <dbReference type="EMBL" id="ACS43486.1"/>
    </source>
</evidence>
<dbReference type="KEGG" id="mea:Mex_2p0640"/>
<keyword evidence="6" id="KW-0614">Plasmid</keyword>
<evidence type="ECO:0000313" key="7">
    <source>
        <dbReference type="Proteomes" id="UP000009081"/>
    </source>
</evidence>
<organism evidence="6 7">
    <name type="scientific">Methylorubrum extorquens (strain ATCC 14718 / DSM 1338 / JCM 2805 / NCIMB 9133 / AM1)</name>
    <name type="common">Methylobacterium extorquens</name>
    <dbReference type="NCBI Taxonomy" id="272630"/>
    <lineage>
        <taxon>Bacteria</taxon>
        <taxon>Pseudomonadati</taxon>
        <taxon>Pseudomonadota</taxon>
        <taxon>Alphaproteobacteria</taxon>
        <taxon>Hyphomicrobiales</taxon>
        <taxon>Methylobacteriaceae</taxon>
        <taxon>Methylorubrum</taxon>
    </lineage>
</organism>
<keyword evidence="4" id="KW-0030">Aminoacyl-tRNA synthetase</keyword>
<dbReference type="InterPro" id="IPR041872">
    <property type="entry name" value="Anticodon_Met"/>
</dbReference>
<sequence>MRTDRAAAACSTRLALGLVRLGAVLAWSFVPQLAGRVLEAFGEDGALPPWRSDVAQLLLSGTGVPFVRPEHLVRKIDADTAAHLEGRFGGGRPAG</sequence>
<evidence type="ECO:0000256" key="3">
    <source>
        <dbReference type="ARBA" id="ARBA00022840"/>
    </source>
</evidence>
<dbReference type="Proteomes" id="UP000009081">
    <property type="component" value="Plasmid megaplasmid"/>
</dbReference>
<dbReference type="SUPFAM" id="SSF47323">
    <property type="entry name" value="Anticodon-binding domain of a subclass of class I aminoacyl-tRNA synthetases"/>
    <property type="match status" value="1"/>
</dbReference>
<keyword evidence="1" id="KW-0436">Ligase</keyword>
<dbReference type="GO" id="GO:0004812">
    <property type="term" value="F:aminoacyl-tRNA ligase activity"/>
    <property type="evidence" value="ECO:0007669"/>
    <property type="project" value="UniProtKB-KW"/>
</dbReference>
<dbReference type="RefSeq" id="WP_012753936.1">
    <property type="nucleotide sequence ID" value="NC_012811.1"/>
</dbReference>
<protein>
    <recommendedName>
        <fullName evidence="5">Methionyl-tRNA synthetase anticodon-binding domain-containing protein</fullName>
    </recommendedName>
</protein>
<dbReference type="GO" id="GO:0006418">
    <property type="term" value="P:tRNA aminoacylation for protein translation"/>
    <property type="evidence" value="ECO:0007669"/>
    <property type="project" value="InterPro"/>
</dbReference>
<geneLocation type="plasmid" evidence="6 7">
    <name>megaplasmid</name>
</geneLocation>
<evidence type="ECO:0000256" key="4">
    <source>
        <dbReference type="ARBA" id="ARBA00023146"/>
    </source>
</evidence>
<name>C5B4V4_METEA</name>
<dbReference type="OrthoDB" id="9810191at2"/>
<gene>
    <name evidence="6" type="ordered locus">MexAM1_META2p0640</name>
</gene>
<evidence type="ECO:0000256" key="2">
    <source>
        <dbReference type="ARBA" id="ARBA00022741"/>
    </source>
</evidence>
<keyword evidence="3" id="KW-0067">ATP-binding</keyword>
<dbReference type="AlphaFoldDB" id="C5B4V4"/>
<feature type="domain" description="Methionyl-tRNA synthetase anticodon-binding" evidence="5">
    <location>
        <begin position="1"/>
        <end position="92"/>
    </location>
</feature>